<evidence type="ECO:0000256" key="5">
    <source>
        <dbReference type="ARBA" id="ARBA00022857"/>
    </source>
</evidence>
<comment type="cofactor">
    <cofactor evidence="1">
        <name>FAD</name>
        <dbReference type="ChEBI" id="CHEBI:57692"/>
    </cofactor>
</comment>
<dbReference type="GO" id="GO:0009851">
    <property type="term" value="P:auxin biosynthetic process"/>
    <property type="evidence" value="ECO:0007669"/>
    <property type="project" value="UniProtKB-ARBA"/>
</dbReference>
<dbReference type="GO" id="GO:0050660">
    <property type="term" value="F:flavin adenine dinucleotide binding"/>
    <property type="evidence" value="ECO:0007669"/>
    <property type="project" value="InterPro"/>
</dbReference>
<dbReference type="Gene3D" id="3.50.50.60">
    <property type="entry name" value="FAD/NAD(P)-binding domain"/>
    <property type="match status" value="1"/>
</dbReference>
<dbReference type="Pfam" id="PF13738">
    <property type="entry name" value="Pyr_redox_3"/>
    <property type="match status" value="1"/>
</dbReference>
<evidence type="ECO:0000313" key="11">
    <source>
        <dbReference type="Proteomes" id="UP001140206"/>
    </source>
</evidence>
<dbReference type="EC" id="1.14.13.168" evidence="8"/>
<dbReference type="PRINTS" id="PR00469">
    <property type="entry name" value="PNDRDTASEII"/>
</dbReference>
<keyword evidence="6" id="KW-0560">Oxidoreductase</keyword>
<dbReference type="SUPFAM" id="SSF51905">
    <property type="entry name" value="FAD/NAD(P)-binding domain"/>
    <property type="match status" value="2"/>
</dbReference>
<keyword evidence="3" id="KW-0285">Flavoprotein</keyword>
<keyword evidence="5" id="KW-0521">NADP</keyword>
<dbReference type="PANTHER" id="PTHR43539">
    <property type="entry name" value="FLAVIN-BINDING MONOOXYGENASE-LIKE PROTEIN (AFU_ORTHOLOGUE AFUA_4G09220)"/>
    <property type="match status" value="1"/>
</dbReference>
<dbReference type="InterPro" id="IPR050982">
    <property type="entry name" value="Auxin_biosynth/cation_transpt"/>
</dbReference>
<evidence type="ECO:0000256" key="3">
    <source>
        <dbReference type="ARBA" id="ARBA00022630"/>
    </source>
</evidence>
<name>A0AAV8HIH1_9POAL</name>
<dbReference type="AlphaFoldDB" id="A0AAV8HIH1"/>
<keyword evidence="7 10" id="KW-0503">Monooxygenase</keyword>
<keyword evidence="11" id="KW-1185">Reference proteome</keyword>
<dbReference type="PROSITE" id="PS51257">
    <property type="entry name" value="PROKAR_LIPOPROTEIN"/>
    <property type="match status" value="1"/>
</dbReference>
<dbReference type="Proteomes" id="UP001140206">
    <property type="component" value="Chromosome 1"/>
</dbReference>
<dbReference type="EMBL" id="JAMFTS010000001">
    <property type="protein sequence ID" value="KAJ4815006.1"/>
    <property type="molecule type" value="Genomic_DNA"/>
</dbReference>
<dbReference type="FunFam" id="3.50.50.60:FF:000100">
    <property type="entry name" value="Flavin-containing monooxygenase"/>
    <property type="match status" value="1"/>
</dbReference>
<comment type="similarity">
    <text evidence="2">Belongs to the FMO family.</text>
</comment>
<accession>A0AAV8HIH1</accession>
<gene>
    <name evidence="10" type="ORF">LUZ62_027572</name>
</gene>
<dbReference type="GO" id="GO:0103075">
    <property type="term" value="F:indole-3-pyruvate monooxygenase activity"/>
    <property type="evidence" value="ECO:0007669"/>
    <property type="project" value="UniProtKB-EC"/>
</dbReference>
<dbReference type="InterPro" id="IPR000960">
    <property type="entry name" value="Flavin_mOase"/>
</dbReference>
<evidence type="ECO:0000256" key="4">
    <source>
        <dbReference type="ARBA" id="ARBA00022827"/>
    </source>
</evidence>
<evidence type="ECO:0000256" key="1">
    <source>
        <dbReference type="ARBA" id="ARBA00001974"/>
    </source>
</evidence>
<dbReference type="InterPro" id="IPR036188">
    <property type="entry name" value="FAD/NAD-bd_sf"/>
</dbReference>
<dbReference type="PANTHER" id="PTHR43539:SF56">
    <property type="entry name" value="EXPRESSED PROTEIN"/>
    <property type="match status" value="1"/>
</dbReference>
<comment type="catalytic activity">
    <reaction evidence="9">
        <text>indole-3-pyruvate + NADPH + O2 + H(+) = (indol-3-yl)acetate + CO2 + NADP(+) + H2O</text>
        <dbReference type="Rhea" id="RHEA:34331"/>
        <dbReference type="ChEBI" id="CHEBI:15377"/>
        <dbReference type="ChEBI" id="CHEBI:15378"/>
        <dbReference type="ChEBI" id="CHEBI:15379"/>
        <dbReference type="ChEBI" id="CHEBI:16526"/>
        <dbReference type="ChEBI" id="CHEBI:17640"/>
        <dbReference type="ChEBI" id="CHEBI:30854"/>
        <dbReference type="ChEBI" id="CHEBI:57783"/>
        <dbReference type="ChEBI" id="CHEBI:58349"/>
        <dbReference type="EC" id="1.14.13.168"/>
    </reaction>
</comment>
<dbReference type="GO" id="GO:0050661">
    <property type="term" value="F:NADP binding"/>
    <property type="evidence" value="ECO:0007669"/>
    <property type="project" value="InterPro"/>
</dbReference>
<protein>
    <recommendedName>
        <fullName evidence="8">indole-3-pyruvate monooxygenase</fullName>
        <ecNumber evidence="8">1.14.13.168</ecNumber>
    </recommendedName>
</protein>
<evidence type="ECO:0000256" key="9">
    <source>
        <dbReference type="ARBA" id="ARBA00047707"/>
    </source>
</evidence>
<dbReference type="PIRSF" id="PIRSF000332">
    <property type="entry name" value="FMO"/>
    <property type="match status" value="1"/>
</dbReference>
<evidence type="ECO:0000256" key="2">
    <source>
        <dbReference type="ARBA" id="ARBA00009183"/>
    </source>
</evidence>
<organism evidence="10 11">
    <name type="scientific">Rhynchospora pubera</name>
    <dbReference type="NCBI Taxonomy" id="906938"/>
    <lineage>
        <taxon>Eukaryota</taxon>
        <taxon>Viridiplantae</taxon>
        <taxon>Streptophyta</taxon>
        <taxon>Embryophyta</taxon>
        <taxon>Tracheophyta</taxon>
        <taxon>Spermatophyta</taxon>
        <taxon>Magnoliopsida</taxon>
        <taxon>Liliopsida</taxon>
        <taxon>Poales</taxon>
        <taxon>Cyperaceae</taxon>
        <taxon>Cyperoideae</taxon>
        <taxon>Rhynchosporeae</taxon>
        <taxon>Rhynchospora</taxon>
    </lineage>
</organism>
<keyword evidence="4" id="KW-0274">FAD</keyword>
<proteinExistence type="inferred from homology"/>
<evidence type="ECO:0000313" key="10">
    <source>
        <dbReference type="EMBL" id="KAJ4815006.1"/>
    </source>
</evidence>
<comment type="caution">
    <text evidence="10">The sequence shown here is derived from an EMBL/GenBank/DDBJ whole genome shotgun (WGS) entry which is preliminary data.</text>
</comment>
<evidence type="ECO:0000256" key="8">
    <source>
        <dbReference type="ARBA" id="ARBA00039148"/>
    </source>
</evidence>
<evidence type="ECO:0000256" key="7">
    <source>
        <dbReference type="ARBA" id="ARBA00023033"/>
    </source>
</evidence>
<evidence type="ECO:0000256" key="6">
    <source>
        <dbReference type="ARBA" id="ARBA00023002"/>
    </source>
</evidence>
<sequence length="441" mass="49157">MISKAKQVWVPGPLIVGAGPSGLAVAACLESKGVPSIILEKDLCIASSWKLRMYERLKLHLPKQFCELPHLPFPKEFPTYPTREQFISYIDSYAKAFCIEPLFGMSVESAAYDAGIGFWKVQANGLEFISRWLIVATGENAEAFRPEITGMPDYTEVILHTCEYKKGDDFRGKKVLVVGCGNSGMEVCLDLCNNGAQPSMVVRDKLHILPREILGISTFGLSMFLMRWLPMKHVDSFLLLCARLLLGDTEKFGLKRPKIGPLQFKMMSGKTPVLDVGTLAKIKNGEIKVVPGINHFTSKGVEFTDGRQEDFDAVILATGYRSNVPSWLKEEDFFDQRDGYPKTQFPNSWKGKNGLYAVGFTRRGLLGTSLEARWIAEDIATQWSSETRHLPSLGGSAASIKAQVYQWTGGMSDKVKEIVMNALSTDDERLPIQLWGPRDFP</sequence>
<reference evidence="10" key="1">
    <citation type="submission" date="2022-08" db="EMBL/GenBank/DDBJ databases">
        <authorList>
            <person name="Marques A."/>
        </authorList>
    </citation>
    <scope>NUCLEOTIDE SEQUENCE</scope>
    <source>
        <strain evidence="10">RhyPub2mFocal</strain>
        <tissue evidence="10">Leaves</tissue>
    </source>
</reference>